<accession>A0A183U491</accession>
<gene>
    <name evidence="2" type="ORF">TCNE_LOCUS3311</name>
</gene>
<protein>
    <submittedName>
        <fullName evidence="4">Pecanex-like protein</fullName>
    </submittedName>
</protein>
<reference evidence="2 3" key="2">
    <citation type="submission" date="2018-11" db="EMBL/GenBank/DDBJ databases">
        <authorList>
            <consortium name="Pathogen Informatics"/>
        </authorList>
    </citation>
    <scope>NUCLEOTIDE SEQUENCE [LARGE SCALE GENOMIC DNA]</scope>
</reference>
<dbReference type="GO" id="GO:0006298">
    <property type="term" value="P:mismatch repair"/>
    <property type="evidence" value="ECO:0007669"/>
    <property type="project" value="InterPro"/>
</dbReference>
<evidence type="ECO:0000313" key="4">
    <source>
        <dbReference type="WBParaSite" id="TCNE_0000331101-mRNA-1"/>
    </source>
</evidence>
<name>A0A183U491_TOXCA</name>
<dbReference type="InterPro" id="IPR036678">
    <property type="entry name" value="MutS_con_dom_sf"/>
</dbReference>
<dbReference type="WBParaSite" id="TCNE_0000331101-mRNA-1">
    <property type="protein sequence ID" value="TCNE_0000331101-mRNA-1"/>
    <property type="gene ID" value="TCNE_0000331101"/>
</dbReference>
<sequence>MHPHQLGVNVEVLFSQLILLGLTELTYHNLNSGQYARVVRDVLLMLHYRLEVYTACDGEWTLKAKGWLGCLGDFEDVVGDSVELSELSTVMALSSTVEHGSDENRLSIAFCNLQDMRMTIAEFSDTDHFSNLEVSARKFFFNFLNSPKNSLYKPSRS</sequence>
<dbReference type="Gene3D" id="3.30.420.110">
    <property type="entry name" value="MutS, connector domain"/>
    <property type="match status" value="1"/>
</dbReference>
<keyword evidence="3" id="KW-1185">Reference proteome</keyword>
<evidence type="ECO:0000313" key="2">
    <source>
        <dbReference type="EMBL" id="VDM29028.1"/>
    </source>
</evidence>
<reference evidence="4" key="1">
    <citation type="submission" date="2016-06" db="UniProtKB">
        <authorList>
            <consortium name="WormBaseParasite"/>
        </authorList>
    </citation>
    <scope>IDENTIFICATION</scope>
</reference>
<dbReference type="EMBL" id="UYWY01004102">
    <property type="protein sequence ID" value="VDM29028.1"/>
    <property type="molecule type" value="Genomic_DNA"/>
</dbReference>
<evidence type="ECO:0000256" key="1">
    <source>
        <dbReference type="SAM" id="SignalP"/>
    </source>
</evidence>
<dbReference type="GO" id="GO:0030983">
    <property type="term" value="F:mismatched DNA binding"/>
    <property type="evidence" value="ECO:0007669"/>
    <property type="project" value="InterPro"/>
</dbReference>
<feature type="signal peptide" evidence="1">
    <location>
        <begin position="1"/>
        <end position="25"/>
    </location>
</feature>
<dbReference type="AlphaFoldDB" id="A0A183U491"/>
<evidence type="ECO:0000313" key="3">
    <source>
        <dbReference type="Proteomes" id="UP000050794"/>
    </source>
</evidence>
<dbReference type="Gene3D" id="3.40.1170.10">
    <property type="entry name" value="DNA repair protein MutS, domain I"/>
    <property type="match status" value="1"/>
</dbReference>
<feature type="chain" id="PRO_5044552994" evidence="1">
    <location>
        <begin position="26"/>
        <end position="157"/>
    </location>
</feature>
<dbReference type="InterPro" id="IPR016151">
    <property type="entry name" value="DNA_mismatch_repair_MutS_N"/>
</dbReference>
<proteinExistence type="predicted"/>
<keyword evidence="1" id="KW-0732">Signal</keyword>
<dbReference type="GO" id="GO:0005524">
    <property type="term" value="F:ATP binding"/>
    <property type="evidence" value="ECO:0007669"/>
    <property type="project" value="InterPro"/>
</dbReference>
<dbReference type="Proteomes" id="UP000050794">
    <property type="component" value="Unassembled WGS sequence"/>
</dbReference>
<organism evidence="3 4">
    <name type="scientific">Toxocara canis</name>
    <name type="common">Canine roundworm</name>
    <dbReference type="NCBI Taxonomy" id="6265"/>
    <lineage>
        <taxon>Eukaryota</taxon>
        <taxon>Metazoa</taxon>
        <taxon>Ecdysozoa</taxon>
        <taxon>Nematoda</taxon>
        <taxon>Chromadorea</taxon>
        <taxon>Rhabditida</taxon>
        <taxon>Spirurina</taxon>
        <taxon>Ascaridomorpha</taxon>
        <taxon>Ascaridoidea</taxon>
        <taxon>Toxocaridae</taxon>
        <taxon>Toxocara</taxon>
    </lineage>
</organism>